<dbReference type="RefSeq" id="WP_052343400.1">
    <property type="nucleotide sequence ID" value="NZ_BAMD01000047.1"/>
</dbReference>
<dbReference type="Proteomes" id="UP000019402">
    <property type="component" value="Unassembled WGS sequence"/>
</dbReference>
<keyword evidence="3" id="KW-1185">Reference proteome</keyword>
<dbReference type="eggNOG" id="COG4675">
    <property type="taxonomic scope" value="Bacteria"/>
</dbReference>
<feature type="domain" description="Phage tail collar" evidence="1">
    <location>
        <begin position="30"/>
        <end position="86"/>
    </location>
</feature>
<dbReference type="InterPro" id="IPR011083">
    <property type="entry name" value="Phage_tail_collar_dom"/>
</dbReference>
<organism evidence="2 3">
    <name type="scientific">Saccharicrinis fermentans DSM 9555 = JCM 21142</name>
    <dbReference type="NCBI Taxonomy" id="869213"/>
    <lineage>
        <taxon>Bacteria</taxon>
        <taxon>Pseudomonadati</taxon>
        <taxon>Bacteroidota</taxon>
        <taxon>Bacteroidia</taxon>
        <taxon>Marinilabiliales</taxon>
        <taxon>Marinilabiliaceae</taxon>
        <taxon>Saccharicrinis</taxon>
    </lineage>
</organism>
<dbReference type="EMBL" id="BAMD01000047">
    <property type="protein sequence ID" value="GAF04495.1"/>
    <property type="molecule type" value="Genomic_DNA"/>
</dbReference>
<gene>
    <name evidence="2" type="ORF">JCM21142_83203</name>
</gene>
<dbReference type="AlphaFoldDB" id="W7Y0P5"/>
<comment type="caution">
    <text evidence="2">The sequence shown here is derived from an EMBL/GenBank/DDBJ whole genome shotgun (WGS) entry which is preliminary data.</text>
</comment>
<dbReference type="InterPro" id="IPR037053">
    <property type="entry name" value="Phage_tail_collar_dom_sf"/>
</dbReference>
<dbReference type="SUPFAM" id="SSF88874">
    <property type="entry name" value="Receptor-binding domain of short tail fibre protein gp12"/>
    <property type="match status" value="1"/>
</dbReference>
<accession>W7Y0P5</accession>
<dbReference type="Pfam" id="PF07484">
    <property type="entry name" value="Collar"/>
    <property type="match status" value="1"/>
</dbReference>
<reference evidence="2" key="1">
    <citation type="journal article" date="2014" name="Genome Announc.">
        <title>Draft Genome Sequence of Cytophaga fermentans JCM 21142T, a Facultative Anaerobe Isolated from Marine Mud.</title>
        <authorList>
            <person name="Starns D."/>
            <person name="Oshima K."/>
            <person name="Suda W."/>
            <person name="Iino T."/>
            <person name="Yuki M."/>
            <person name="Inoue J."/>
            <person name="Kitamura K."/>
            <person name="Iida T."/>
            <person name="Darby A."/>
            <person name="Hattori M."/>
            <person name="Ohkuma M."/>
        </authorList>
    </citation>
    <scope>NUCLEOTIDE SEQUENCE [LARGE SCALE GENOMIC DNA]</scope>
    <source>
        <strain evidence="2">JCM 21142</strain>
    </source>
</reference>
<sequence>MKKNTLVLLMLGCLVWGNSNKIFSQESYLGDIKITAITFAQEGWMDCNGQVLQIISNQALFSLLGTTYGGDGRTTFALPDLRGRVPIHTGTGNALTTYTQGERAGSEFVHLTETQLPAHSHSVSVNSLSGTSSQAEGNYLANSGVFDKEYATSTDKTNTVMIQSTGGGTAIENRPPLLTVRYVICTQGLYPPRN</sequence>
<proteinExistence type="predicted"/>
<evidence type="ECO:0000313" key="3">
    <source>
        <dbReference type="Proteomes" id="UP000019402"/>
    </source>
</evidence>
<dbReference type="Gene3D" id="3.90.1340.10">
    <property type="entry name" value="Phage tail collar domain"/>
    <property type="match status" value="1"/>
</dbReference>
<name>W7Y0P5_9BACT</name>
<protein>
    <submittedName>
        <fullName evidence="2">Phage Tail Collar Domain protein</fullName>
    </submittedName>
</protein>
<evidence type="ECO:0000313" key="2">
    <source>
        <dbReference type="EMBL" id="GAF04495.1"/>
    </source>
</evidence>
<dbReference type="STRING" id="869213.GCA_000517085_04674"/>
<evidence type="ECO:0000259" key="1">
    <source>
        <dbReference type="Pfam" id="PF07484"/>
    </source>
</evidence>